<evidence type="ECO:0000259" key="2">
    <source>
        <dbReference type="Pfam" id="PF13369"/>
    </source>
</evidence>
<dbReference type="Proteomes" id="UP000219494">
    <property type="component" value="Unassembled WGS sequence"/>
</dbReference>
<reference evidence="3 4" key="1">
    <citation type="submission" date="2017-07" db="EMBL/GenBank/DDBJ databases">
        <authorList>
            <person name="Sun Z.S."/>
            <person name="Albrecht U."/>
            <person name="Echele G."/>
            <person name="Lee C.C."/>
        </authorList>
    </citation>
    <scope>NUCLEOTIDE SEQUENCE [LARGE SCALE GENOMIC DNA]</scope>
    <source>
        <strain evidence="3 4">CGMCC 1.12672</strain>
    </source>
</reference>
<evidence type="ECO:0000313" key="4">
    <source>
        <dbReference type="Proteomes" id="UP000219494"/>
    </source>
</evidence>
<name>A0A285QGZ2_9SPHN</name>
<evidence type="ECO:0000256" key="1">
    <source>
        <dbReference type="ARBA" id="ARBA00007100"/>
    </source>
</evidence>
<feature type="domain" description="Protein SirB1 N-terminal" evidence="2">
    <location>
        <begin position="73"/>
        <end position="217"/>
    </location>
</feature>
<dbReference type="Pfam" id="PF13369">
    <property type="entry name" value="Transglut_core2"/>
    <property type="match status" value="1"/>
</dbReference>
<sequence>MQALAGSKVAIDRRCRVAEFRSTPAPPICGDMKEDLNRLGLMEEEDILLDQAALTLALIDQPGTDLSLCDDLLDAIETRLDLVGRDAETSAERADAMSAVLVGEFGFEGGADTYDDPANADLIRVLVRRRGLPVSLSILWVAMARRLGWAAHVLDVPGHVLVLIGGEADPVIVDPFAGGERVDADRLAAMLEAFGGTGRAVTRVAAMPNRAVLVRLLQNQASRAEQAGKGRRALELYERMTAVAPAYAHAWWEKARLELVDDRVEAARSSLSSVLEVTRDAGLRERVASMLHTLPPA</sequence>
<proteinExistence type="inferred from homology"/>
<dbReference type="PANTHER" id="PTHR31350:SF27">
    <property type="entry name" value="HEMIMETHYLATED DNA-BINDING DOMAIN-CONTAINING PROTEIN"/>
    <property type="match status" value="1"/>
</dbReference>
<dbReference type="Gene3D" id="1.25.40.10">
    <property type="entry name" value="Tetratricopeptide repeat domain"/>
    <property type="match status" value="1"/>
</dbReference>
<organism evidence="3 4">
    <name type="scientific">Sphingomonas guangdongensis</name>
    <dbReference type="NCBI Taxonomy" id="1141890"/>
    <lineage>
        <taxon>Bacteria</taxon>
        <taxon>Pseudomonadati</taxon>
        <taxon>Pseudomonadota</taxon>
        <taxon>Alphaproteobacteria</taxon>
        <taxon>Sphingomonadales</taxon>
        <taxon>Sphingomonadaceae</taxon>
        <taxon>Sphingomonas</taxon>
    </lineage>
</organism>
<dbReference type="EMBL" id="OBMI01000001">
    <property type="protein sequence ID" value="SOB80734.1"/>
    <property type="molecule type" value="Genomic_DNA"/>
</dbReference>
<comment type="similarity">
    <text evidence="1">Belongs to the UPF0162 family.</text>
</comment>
<gene>
    <name evidence="3" type="ORF">SAMN06297144_1210</name>
</gene>
<dbReference type="SUPFAM" id="SSF48452">
    <property type="entry name" value="TPR-like"/>
    <property type="match status" value="1"/>
</dbReference>
<dbReference type="PANTHER" id="PTHR31350">
    <property type="entry name" value="SI:DKEY-261L7.2"/>
    <property type="match status" value="1"/>
</dbReference>
<dbReference type="InterPro" id="IPR011990">
    <property type="entry name" value="TPR-like_helical_dom_sf"/>
</dbReference>
<protein>
    <submittedName>
        <fullName evidence="3">Regulator of sirC expression, contains transglutaminase-like and TPR domains</fullName>
    </submittedName>
</protein>
<keyword evidence="4" id="KW-1185">Reference proteome</keyword>
<dbReference type="AlphaFoldDB" id="A0A285QGZ2"/>
<accession>A0A285QGZ2</accession>
<evidence type="ECO:0000313" key="3">
    <source>
        <dbReference type="EMBL" id="SOB80734.1"/>
    </source>
</evidence>
<dbReference type="InterPro" id="IPR032698">
    <property type="entry name" value="SirB1_N"/>
</dbReference>